<reference evidence="2" key="2">
    <citation type="submission" date="2015-01" db="EMBL/GenBank/DDBJ databases">
        <title>Evolutionary Origins and Diversification of the Mycorrhizal Mutualists.</title>
        <authorList>
            <consortium name="DOE Joint Genome Institute"/>
            <consortium name="Mycorrhizal Genomics Consortium"/>
            <person name="Kohler A."/>
            <person name="Kuo A."/>
            <person name="Nagy L.G."/>
            <person name="Floudas D."/>
            <person name="Copeland A."/>
            <person name="Barry K.W."/>
            <person name="Cichocki N."/>
            <person name="Veneault-Fourrey C."/>
            <person name="LaButti K."/>
            <person name="Lindquist E.A."/>
            <person name="Lipzen A."/>
            <person name="Lundell T."/>
            <person name="Morin E."/>
            <person name="Murat C."/>
            <person name="Riley R."/>
            <person name="Ohm R."/>
            <person name="Sun H."/>
            <person name="Tunlid A."/>
            <person name="Henrissat B."/>
            <person name="Grigoriev I.V."/>
            <person name="Hibbett D.S."/>
            <person name="Martin F."/>
        </authorList>
    </citation>
    <scope>NUCLEOTIDE SEQUENCE [LARGE SCALE GENOMIC DNA]</scope>
    <source>
        <strain evidence="2">Ve08.2h10</strain>
    </source>
</reference>
<gene>
    <name evidence="1" type="ORF">PAXRUDRAFT_161924</name>
</gene>
<dbReference type="OrthoDB" id="2704171at2759"/>
<feature type="non-terminal residue" evidence="1">
    <location>
        <position position="1"/>
    </location>
</feature>
<dbReference type="InParanoid" id="A0A0D0DLH8"/>
<dbReference type="EMBL" id="KN826348">
    <property type="protein sequence ID" value="KIK79205.1"/>
    <property type="molecule type" value="Genomic_DNA"/>
</dbReference>
<proteinExistence type="predicted"/>
<organism evidence="1 2">
    <name type="scientific">Paxillus rubicundulus Ve08.2h10</name>
    <dbReference type="NCBI Taxonomy" id="930991"/>
    <lineage>
        <taxon>Eukaryota</taxon>
        <taxon>Fungi</taxon>
        <taxon>Dikarya</taxon>
        <taxon>Basidiomycota</taxon>
        <taxon>Agaricomycotina</taxon>
        <taxon>Agaricomycetes</taxon>
        <taxon>Agaricomycetidae</taxon>
        <taxon>Boletales</taxon>
        <taxon>Paxilineae</taxon>
        <taxon>Paxillaceae</taxon>
        <taxon>Paxillus</taxon>
    </lineage>
</organism>
<evidence type="ECO:0000313" key="2">
    <source>
        <dbReference type="Proteomes" id="UP000054538"/>
    </source>
</evidence>
<dbReference type="AlphaFoldDB" id="A0A0D0DLH8"/>
<reference evidence="1 2" key="1">
    <citation type="submission" date="2014-04" db="EMBL/GenBank/DDBJ databases">
        <authorList>
            <consortium name="DOE Joint Genome Institute"/>
            <person name="Kuo A."/>
            <person name="Kohler A."/>
            <person name="Jargeat P."/>
            <person name="Nagy L.G."/>
            <person name="Floudas D."/>
            <person name="Copeland A."/>
            <person name="Barry K.W."/>
            <person name="Cichocki N."/>
            <person name="Veneault-Fourrey C."/>
            <person name="LaButti K."/>
            <person name="Lindquist E.A."/>
            <person name="Lipzen A."/>
            <person name="Lundell T."/>
            <person name="Morin E."/>
            <person name="Murat C."/>
            <person name="Sun H."/>
            <person name="Tunlid A."/>
            <person name="Henrissat B."/>
            <person name="Grigoriev I.V."/>
            <person name="Hibbett D.S."/>
            <person name="Martin F."/>
            <person name="Nordberg H.P."/>
            <person name="Cantor M.N."/>
            <person name="Hua S.X."/>
        </authorList>
    </citation>
    <scope>NUCLEOTIDE SEQUENCE [LARGE SCALE GENOMIC DNA]</scope>
    <source>
        <strain evidence="1 2">Ve08.2h10</strain>
    </source>
</reference>
<dbReference type="HOGENOM" id="CLU_090544_2_1_1"/>
<name>A0A0D0DLH8_9AGAM</name>
<accession>A0A0D0DLH8</accession>
<keyword evidence="2" id="KW-1185">Reference proteome</keyword>
<dbReference type="Proteomes" id="UP000054538">
    <property type="component" value="Unassembled WGS sequence"/>
</dbReference>
<evidence type="ECO:0000313" key="1">
    <source>
        <dbReference type="EMBL" id="KIK79205.1"/>
    </source>
</evidence>
<protein>
    <submittedName>
        <fullName evidence="1">Uncharacterized protein</fullName>
    </submittedName>
</protein>
<sequence length="90" mass="9938">IGLNGDRTVWNPMSKDRGHGEGLLEFIQGRATGVVKSPGSVFFGNDDIGVIEYKSAVKIGKPEKGLNVLHFVGFRPILNFLDFFRGHHQT</sequence>